<dbReference type="STRING" id="1093900.A0A507AWS7"/>
<dbReference type="GO" id="GO:0016491">
    <property type="term" value="F:oxidoreductase activity"/>
    <property type="evidence" value="ECO:0007669"/>
    <property type="project" value="UniProtKB-KW"/>
</dbReference>
<dbReference type="InterPro" id="IPR002938">
    <property type="entry name" value="FAD-bd"/>
</dbReference>
<dbReference type="AlphaFoldDB" id="A0A507AWS7"/>
<evidence type="ECO:0000313" key="7">
    <source>
        <dbReference type="Proteomes" id="UP000319257"/>
    </source>
</evidence>
<dbReference type="GO" id="GO:0071949">
    <property type="term" value="F:FAD binding"/>
    <property type="evidence" value="ECO:0007669"/>
    <property type="project" value="InterPro"/>
</dbReference>
<dbReference type="GeneID" id="41971959"/>
<feature type="domain" description="FAD-binding" evidence="5">
    <location>
        <begin position="305"/>
        <end position="390"/>
    </location>
</feature>
<evidence type="ECO:0000256" key="3">
    <source>
        <dbReference type="ARBA" id="ARBA00023002"/>
    </source>
</evidence>
<dbReference type="RefSeq" id="XP_030996946.1">
    <property type="nucleotide sequence ID" value="XM_031138931.1"/>
</dbReference>
<gene>
    <name evidence="6" type="ORF">E0L32_004512</name>
</gene>
<dbReference type="InterPro" id="IPR036188">
    <property type="entry name" value="FAD/NAD-bd_sf"/>
</dbReference>
<proteinExistence type="predicted"/>
<dbReference type="PRINTS" id="PR00420">
    <property type="entry name" value="RNGMNOXGNASE"/>
</dbReference>
<dbReference type="OrthoDB" id="2096480at2759"/>
<dbReference type="Gene3D" id="3.30.9.10">
    <property type="entry name" value="D-Amino Acid Oxidase, subunit A, domain 2"/>
    <property type="match status" value="1"/>
</dbReference>
<dbReference type="InterPro" id="IPR050631">
    <property type="entry name" value="PheA/TfdB_FAD_monoxygenase"/>
</dbReference>
<keyword evidence="2" id="KW-0274">FAD</keyword>
<reference evidence="6 7" key="1">
    <citation type="submission" date="2019-06" db="EMBL/GenBank/DDBJ databases">
        <title>Draft genome sequence of the filamentous fungus Phialemoniopsis curvata isolated from diesel fuel.</title>
        <authorList>
            <person name="Varaljay V.A."/>
            <person name="Lyon W.J."/>
            <person name="Crouch A.L."/>
            <person name="Drake C.E."/>
            <person name="Hollomon J.M."/>
            <person name="Nadeau L.J."/>
            <person name="Nunn H.S."/>
            <person name="Stevenson B.S."/>
            <person name="Bojanowski C.L."/>
            <person name="Crookes-Goodson W.J."/>
        </authorList>
    </citation>
    <scope>NUCLEOTIDE SEQUENCE [LARGE SCALE GENOMIC DNA]</scope>
    <source>
        <strain evidence="6 7">D216</strain>
    </source>
</reference>
<evidence type="ECO:0000256" key="1">
    <source>
        <dbReference type="ARBA" id="ARBA00022630"/>
    </source>
</evidence>
<sequence>MTNAPVVIVGAGPSGLVLALSLARHGVSSTILERETGITEDPRGVFLAGDANRILQDLGSNKVVEEIRFHKSSFKNPPFITVDIRKDTLKQVVPDGVLQIQPRLEHALRTLVSRSPFCNLREGCEVTGRTECGRTSTTVVHYRDPSGSARDIACTWLVGADGKKGIVRKKFLEPTAGIRQETGLFAYEGTWIAANLRIKGPTPQSHPDFPLWALGYTPEQVYDLFWPRHWHFCSPPGSPTACGRFGPHADRIWRHEIAVPNDWAGDMDAEEMLLGHLLPMVTRTQDENGESFPCGEVAFPRECIEVLRCRSFRFAQKVVNRWFFGRTILTGDAAHVFPPFGGQGIACGIRDAYALAWRLAALLKIGHPPEGKAAERLLTMWSEERRQGVDDSTRLTRVNGLMCNNEEGWLQYAVRKAMDFLVRFQLFGFLKMNFQSDSHGYKPTKNGFFLEKFGGGPKLAQVYVQARGQEPVLSDELLRRQTILTLLIIGSHYGDLDSQVKESLRRAKLPQELLSEKSIAYLSPDASATTQPVAGAEPVFHLCKEQGLSNLNLRPGYDAGAYMDRIGTPAKFAILRPDCIVFEVIGSVAELEQCLVLLGEMIEDDV</sequence>
<accession>A0A507AWS7</accession>
<dbReference type="PANTHER" id="PTHR43476:SF4">
    <property type="entry name" value="BLR0106 PROTEIN"/>
    <property type="match status" value="1"/>
</dbReference>
<dbReference type="Pfam" id="PF01494">
    <property type="entry name" value="FAD_binding_3"/>
    <property type="match status" value="2"/>
</dbReference>
<dbReference type="InParanoid" id="A0A507AWS7"/>
<protein>
    <recommendedName>
        <fullName evidence="5">FAD-binding domain-containing protein</fullName>
    </recommendedName>
</protein>
<feature type="domain" description="FAD-binding" evidence="5">
    <location>
        <begin position="4"/>
        <end position="171"/>
    </location>
</feature>
<evidence type="ECO:0000313" key="6">
    <source>
        <dbReference type="EMBL" id="TPX15235.1"/>
    </source>
</evidence>
<keyword evidence="3" id="KW-0560">Oxidoreductase</keyword>
<keyword evidence="1" id="KW-0285">Flavoprotein</keyword>
<keyword evidence="4" id="KW-0520">NAD</keyword>
<evidence type="ECO:0000256" key="2">
    <source>
        <dbReference type="ARBA" id="ARBA00022827"/>
    </source>
</evidence>
<dbReference type="Proteomes" id="UP000319257">
    <property type="component" value="Unassembled WGS sequence"/>
</dbReference>
<evidence type="ECO:0000256" key="4">
    <source>
        <dbReference type="ARBA" id="ARBA00023027"/>
    </source>
</evidence>
<organism evidence="6 7">
    <name type="scientific">Thyridium curvatum</name>
    <dbReference type="NCBI Taxonomy" id="1093900"/>
    <lineage>
        <taxon>Eukaryota</taxon>
        <taxon>Fungi</taxon>
        <taxon>Dikarya</taxon>
        <taxon>Ascomycota</taxon>
        <taxon>Pezizomycotina</taxon>
        <taxon>Sordariomycetes</taxon>
        <taxon>Sordariomycetidae</taxon>
        <taxon>Thyridiales</taxon>
        <taxon>Thyridiaceae</taxon>
        <taxon>Thyridium</taxon>
    </lineage>
</organism>
<comment type="caution">
    <text evidence="6">The sequence shown here is derived from an EMBL/GenBank/DDBJ whole genome shotgun (WGS) entry which is preliminary data.</text>
</comment>
<keyword evidence="7" id="KW-1185">Reference proteome</keyword>
<name>A0A507AWS7_9PEZI</name>
<dbReference type="SUPFAM" id="SSF51905">
    <property type="entry name" value="FAD/NAD(P)-binding domain"/>
    <property type="match status" value="1"/>
</dbReference>
<dbReference type="Gene3D" id="3.50.50.60">
    <property type="entry name" value="FAD/NAD(P)-binding domain"/>
    <property type="match status" value="2"/>
</dbReference>
<dbReference type="PANTHER" id="PTHR43476">
    <property type="entry name" value="3-(3-HYDROXY-PHENYL)PROPIONATE/3-HYDROXYCINNAMIC ACID HYDROXYLASE"/>
    <property type="match status" value="1"/>
</dbReference>
<evidence type="ECO:0000259" key="5">
    <source>
        <dbReference type="Pfam" id="PF01494"/>
    </source>
</evidence>
<dbReference type="EMBL" id="SKBQ01000022">
    <property type="protein sequence ID" value="TPX15235.1"/>
    <property type="molecule type" value="Genomic_DNA"/>
</dbReference>